<comment type="caution">
    <text evidence="3">The sequence shown here is derived from an EMBL/GenBank/DDBJ whole genome shotgun (WGS) entry which is preliminary data.</text>
</comment>
<accession>A0A495D144</accession>
<dbReference type="PANTHER" id="PTHR44520:SF2">
    <property type="entry name" value="RESPONSE REGULATOR RCP1"/>
    <property type="match status" value="1"/>
</dbReference>
<keyword evidence="1" id="KW-0597">Phosphoprotein</keyword>
<dbReference type="GO" id="GO:0000160">
    <property type="term" value="P:phosphorelay signal transduction system"/>
    <property type="evidence" value="ECO:0007669"/>
    <property type="project" value="InterPro"/>
</dbReference>
<proteinExistence type="predicted"/>
<dbReference type="InterPro" id="IPR011006">
    <property type="entry name" value="CheY-like_superfamily"/>
</dbReference>
<dbReference type="AlphaFoldDB" id="A0A495D144"/>
<dbReference type="CDD" id="cd17557">
    <property type="entry name" value="REC_Rcp-like"/>
    <property type="match status" value="1"/>
</dbReference>
<dbReference type="SMART" id="SM00448">
    <property type="entry name" value="REC"/>
    <property type="match status" value="1"/>
</dbReference>
<feature type="domain" description="Response regulatory" evidence="2">
    <location>
        <begin position="8"/>
        <end position="133"/>
    </location>
</feature>
<evidence type="ECO:0000259" key="2">
    <source>
        <dbReference type="PROSITE" id="PS50110"/>
    </source>
</evidence>
<feature type="modified residue" description="4-aspartylphosphate" evidence="1">
    <location>
        <position position="66"/>
    </location>
</feature>
<protein>
    <submittedName>
        <fullName evidence="3">Response regulator receiver protein</fullName>
    </submittedName>
</protein>
<dbReference type="SUPFAM" id="SSF52172">
    <property type="entry name" value="CheY-like"/>
    <property type="match status" value="1"/>
</dbReference>
<organism evidence="3 4">
    <name type="scientific">Maricaulis maris</name>
    <dbReference type="NCBI Taxonomy" id="74318"/>
    <lineage>
        <taxon>Bacteria</taxon>
        <taxon>Pseudomonadati</taxon>
        <taxon>Pseudomonadota</taxon>
        <taxon>Alphaproteobacteria</taxon>
        <taxon>Maricaulales</taxon>
        <taxon>Maricaulaceae</taxon>
        <taxon>Maricaulis</taxon>
    </lineage>
</organism>
<dbReference type="EMBL" id="RBIM01000007">
    <property type="protein sequence ID" value="RKQ95224.1"/>
    <property type="molecule type" value="Genomic_DNA"/>
</dbReference>
<dbReference type="InterPro" id="IPR001789">
    <property type="entry name" value="Sig_transdc_resp-reg_receiver"/>
</dbReference>
<dbReference type="PROSITE" id="PS50110">
    <property type="entry name" value="RESPONSE_REGULATORY"/>
    <property type="match status" value="1"/>
</dbReference>
<dbReference type="Pfam" id="PF00072">
    <property type="entry name" value="Response_reg"/>
    <property type="match status" value="1"/>
</dbReference>
<evidence type="ECO:0000313" key="4">
    <source>
        <dbReference type="Proteomes" id="UP000273675"/>
    </source>
</evidence>
<name>A0A495D144_9PROT</name>
<reference evidence="3 4" key="1">
    <citation type="submission" date="2018-10" db="EMBL/GenBank/DDBJ databases">
        <title>Genomic Encyclopedia of Type Strains, Phase IV (KMG-IV): sequencing the most valuable type-strain genomes for metagenomic binning, comparative biology and taxonomic classification.</title>
        <authorList>
            <person name="Goeker M."/>
        </authorList>
    </citation>
    <scope>NUCLEOTIDE SEQUENCE [LARGE SCALE GENOMIC DNA]</scope>
    <source>
        <strain evidence="3 4">DSM 4734</strain>
    </source>
</reference>
<dbReference type="Gene3D" id="3.40.50.2300">
    <property type="match status" value="1"/>
</dbReference>
<dbReference type="PANTHER" id="PTHR44520">
    <property type="entry name" value="RESPONSE REGULATOR RCP1-RELATED"/>
    <property type="match status" value="1"/>
</dbReference>
<evidence type="ECO:0000313" key="3">
    <source>
        <dbReference type="EMBL" id="RKQ95224.1"/>
    </source>
</evidence>
<dbReference type="InterPro" id="IPR052893">
    <property type="entry name" value="TCS_response_regulator"/>
</dbReference>
<dbReference type="Proteomes" id="UP000273675">
    <property type="component" value="Unassembled WGS sequence"/>
</dbReference>
<sequence length="143" mass="15890">MHLNREVSILLVEDDDIDAEAVSRGLQQARVANPVVRARNGEEALAILRREDGASGIRPPYLVLLDLNMPVMNGIEFLGELRADPALTRAVVMVLTTSNADRDRLAAFDHHVAAYILKARAGAEFEAAIKLIGHYWRYVEFPD</sequence>
<dbReference type="RefSeq" id="WP_121212227.1">
    <property type="nucleotide sequence ID" value="NZ_RBIM01000007.1"/>
</dbReference>
<gene>
    <name evidence="3" type="ORF">C7435_2913</name>
</gene>
<evidence type="ECO:0000256" key="1">
    <source>
        <dbReference type="PROSITE-ProRule" id="PRU00169"/>
    </source>
</evidence>
<dbReference type="OrthoDB" id="9793549at2"/>